<keyword evidence="4 7" id="KW-0689">Ribosomal protein</keyword>
<dbReference type="EMBL" id="SOIP01000417">
    <property type="protein sequence ID" value="TET79470.1"/>
    <property type="molecule type" value="Genomic_DNA"/>
</dbReference>
<dbReference type="GO" id="GO:0022625">
    <property type="term" value="C:cytosolic large ribosomal subunit"/>
    <property type="evidence" value="ECO:0007669"/>
    <property type="project" value="TreeGrafter"/>
</dbReference>
<dbReference type="AlphaFoldDB" id="A0A523XJN1"/>
<dbReference type="PROSITE" id="PS00464">
    <property type="entry name" value="RIBOSOMAL_L22"/>
    <property type="match status" value="1"/>
</dbReference>
<evidence type="ECO:0000313" key="12">
    <source>
        <dbReference type="EMBL" id="TET79470.1"/>
    </source>
</evidence>
<dbReference type="InterPro" id="IPR001063">
    <property type="entry name" value="Ribosomal_uL22"/>
</dbReference>
<dbReference type="PANTHER" id="PTHR13501">
    <property type="entry name" value="CHLOROPLAST 50S RIBOSOMAL PROTEIN L22-RELATED"/>
    <property type="match status" value="1"/>
</dbReference>
<keyword evidence="2 7" id="KW-0699">rRNA-binding</keyword>
<comment type="caution">
    <text evidence="12">The sequence shown here is derived from an EMBL/GenBank/DDBJ whole genome shotgun (WGS) entry which is preliminary data.</text>
</comment>
<dbReference type="Proteomes" id="UP000315534">
    <property type="component" value="Unassembled WGS sequence"/>
</dbReference>
<proteinExistence type="inferred from homology"/>
<dbReference type="PANTHER" id="PTHR13501:SF8">
    <property type="entry name" value="LARGE RIBOSOMAL SUBUNIT PROTEIN UL22M"/>
    <property type="match status" value="1"/>
</dbReference>
<evidence type="ECO:0000256" key="5">
    <source>
        <dbReference type="ARBA" id="ARBA00023274"/>
    </source>
</evidence>
<sequence length="116" mass="13120">MEGRAVARYVRFSAKKTRPIMEHIKGKDVPDALEYLRYLPKAAGVMLAKVIKSAASNAIQVVGTGELKMEDLFVKEARVDPGSTMKRWRPRAYGRATRIRKRTSHVTIVVAEHEKK</sequence>
<evidence type="ECO:0000256" key="10">
    <source>
        <dbReference type="RuleBase" id="RU004008"/>
    </source>
</evidence>
<dbReference type="CDD" id="cd00336">
    <property type="entry name" value="Ribosomal_L22"/>
    <property type="match status" value="1"/>
</dbReference>
<comment type="similarity">
    <text evidence="1 7 8">Belongs to the universal ribosomal protein uL22 family.</text>
</comment>
<dbReference type="InterPro" id="IPR018260">
    <property type="entry name" value="Ribosomal_uL22_CS"/>
</dbReference>
<dbReference type="NCBIfam" id="TIGR01044">
    <property type="entry name" value="rplV_bact"/>
    <property type="match status" value="1"/>
</dbReference>
<evidence type="ECO:0000313" key="14">
    <source>
        <dbReference type="Proteomes" id="UP000315534"/>
    </source>
</evidence>
<evidence type="ECO:0000313" key="11">
    <source>
        <dbReference type="EMBL" id="TET47033.1"/>
    </source>
</evidence>
<name>A0A523XJN1_UNCT6</name>
<dbReference type="InterPro" id="IPR047867">
    <property type="entry name" value="Ribosomal_uL22_bac/org-type"/>
</dbReference>
<dbReference type="Pfam" id="PF00237">
    <property type="entry name" value="Ribosomal_L22"/>
    <property type="match status" value="1"/>
</dbReference>
<evidence type="ECO:0000256" key="8">
    <source>
        <dbReference type="RuleBase" id="RU004005"/>
    </source>
</evidence>
<dbReference type="GO" id="GO:0019843">
    <property type="term" value="F:rRNA binding"/>
    <property type="evidence" value="ECO:0007669"/>
    <property type="project" value="UniProtKB-UniRule"/>
</dbReference>
<dbReference type="Proteomes" id="UP000315525">
    <property type="component" value="Unassembled WGS sequence"/>
</dbReference>
<evidence type="ECO:0000256" key="7">
    <source>
        <dbReference type="HAMAP-Rule" id="MF_01331"/>
    </source>
</evidence>
<evidence type="ECO:0000256" key="3">
    <source>
        <dbReference type="ARBA" id="ARBA00022884"/>
    </source>
</evidence>
<gene>
    <name evidence="7" type="primary">rplV</name>
    <name evidence="12" type="ORF">E3J38_07170</name>
    <name evidence="11" type="ORF">E3J62_02655</name>
</gene>
<organism evidence="12 14">
    <name type="scientific">candidate division TA06 bacterium</name>
    <dbReference type="NCBI Taxonomy" id="2250710"/>
    <lineage>
        <taxon>Bacteria</taxon>
        <taxon>Bacteria division TA06</taxon>
    </lineage>
</organism>
<evidence type="ECO:0000256" key="2">
    <source>
        <dbReference type="ARBA" id="ARBA00022730"/>
    </source>
</evidence>
<dbReference type="Gene3D" id="3.90.470.10">
    <property type="entry name" value="Ribosomal protein L22/L17"/>
    <property type="match status" value="1"/>
</dbReference>
<comment type="function">
    <text evidence="7 10">This protein binds specifically to 23S rRNA; its binding is stimulated by other ribosomal proteins, e.g., L4, L17, and L20. It is important during the early stages of 50S assembly. It makes multiple contacts with different domains of the 23S rRNA in the assembled 50S subunit and ribosome.</text>
</comment>
<keyword evidence="3 7" id="KW-0694">RNA-binding</keyword>
<comment type="function">
    <text evidence="7">The globular domain of the protein is located near the polypeptide exit tunnel on the outside of the subunit, while an extended beta-hairpin is found that lines the wall of the exit tunnel in the center of the 70S ribosome.</text>
</comment>
<evidence type="ECO:0000256" key="9">
    <source>
        <dbReference type="RuleBase" id="RU004006"/>
    </source>
</evidence>
<reference evidence="13 14" key="1">
    <citation type="submission" date="2019-03" db="EMBL/GenBank/DDBJ databases">
        <title>Metabolic potential of uncultured bacteria and archaea associated with petroleum seepage in deep-sea sediments.</title>
        <authorList>
            <person name="Dong X."/>
            <person name="Hubert C."/>
        </authorList>
    </citation>
    <scope>NUCLEOTIDE SEQUENCE [LARGE SCALE GENOMIC DNA]</scope>
    <source>
        <strain evidence="12">E29_bin36</strain>
        <strain evidence="11">E44_bin18</strain>
    </source>
</reference>
<dbReference type="GO" id="GO:0003735">
    <property type="term" value="F:structural constituent of ribosome"/>
    <property type="evidence" value="ECO:0007669"/>
    <property type="project" value="InterPro"/>
</dbReference>
<accession>A0A523XJN1</accession>
<comment type="subunit">
    <text evidence="7 9">Part of the 50S ribosomal subunit.</text>
</comment>
<keyword evidence="5 7" id="KW-0687">Ribonucleoprotein</keyword>
<evidence type="ECO:0000313" key="13">
    <source>
        <dbReference type="Proteomes" id="UP000315525"/>
    </source>
</evidence>
<protein>
    <recommendedName>
        <fullName evidence="6 7">Large ribosomal subunit protein uL22</fullName>
    </recommendedName>
</protein>
<dbReference type="InterPro" id="IPR005727">
    <property type="entry name" value="Ribosomal_uL22_bac/chlpt-type"/>
</dbReference>
<dbReference type="SUPFAM" id="SSF54843">
    <property type="entry name" value="Ribosomal protein L22"/>
    <property type="match status" value="1"/>
</dbReference>
<dbReference type="GO" id="GO:0006412">
    <property type="term" value="P:translation"/>
    <property type="evidence" value="ECO:0007669"/>
    <property type="project" value="UniProtKB-UniRule"/>
</dbReference>
<dbReference type="InterPro" id="IPR036394">
    <property type="entry name" value="Ribosomal_uL22_sf"/>
</dbReference>
<evidence type="ECO:0000256" key="4">
    <source>
        <dbReference type="ARBA" id="ARBA00022980"/>
    </source>
</evidence>
<evidence type="ECO:0000256" key="1">
    <source>
        <dbReference type="ARBA" id="ARBA00009451"/>
    </source>
</evidence>
<dbReference type="HAMAP" id="MF_01331_B">
    <property type="entry name" value="Ribosomal_uL22_B"/>
    <property type="match status" value="1"/>
</dbReference>
<dbReference type="EMBL" id="SOJN01000036">
    <property type="protein sequence ID" value="TET47033.1"/>
    <property type="molecule type" value="Genomic_DNA"/>
</dbReference>
<evidence type="ECO:0000256" key="6">
    <source>
        <dbReference type="ARBA" id="ARBA00035207"/>
    </source>
</evidence>